<dbReference type="PANTHER" id="PTHR24043:SF8">
    <property type="entry name" value="EGF-LIKE DOMAIN-CONTAINING PROTEIN"/>
    <property type="match status" value="1"/>
</dbReference>
<keyword evidence="4 5" id="KW-1015">Disulfide bond</keyword>
<evidence type="ECO:0000256" key="1">
    <source>
        <dbReference type="ARBA" id="ARBA00022536"/>
    </source>
</evidence>
<dbReference type="GeneTree" id="ENSGT00940000155333"/>
<dbReference type="PANTHER" id="PTHR24043">
    <property type="entry name" value="SCAVENGER RECEPTOR CLASS F"/>
    <property type="match status" value="1"/>
</dbReference>
<reference evidence="7" key="2">
    <citation type="submission" date="2025-09" db="UniProtKB">
        <authorList>
            <consortium name="Ensembl"/>
        </authorList>
    </citation>
    <scope>IDENTIFICATION</scope>
</reference>
<dbReference type="Ensembl" id="ENSNNAT00000022419.1">
    <property type="protein sequence ID" value="ENSNNAP00000021381.1"/>
    <property type="gene ID" value="ENSNNAG00000014063.1"/>
</dbReference>
<feature type="disulfide bond" evidence="5">
    <location>
        <begin position="170"/>
        <end position="179"/>
    </location>
</feature>
<dbReference type="PROSITE" id="PS01186">
    <property type="entry name" value="EGF_2"/>
    <property type="match status" value="2"/>
</dbReference>
<comment type="caution">
    <text evidence="5">Lacks conserved residue(s) required for the propagation of feature annotation.</text>
</comment>
<dbReference type="SMART" id="SM00181">
    <property type="entry name" value="EGF"/>
    <property type="match status" value="4"/>
</dbReference>
<feature type="domain" description="EGF-like" evidence="6">
    <location>
        <begin position="145"/>
        <end position="180"/>
    </location>
</feature>
<evidence type="ECO:0000259" key="6">
    <source>
        <dbReference type="PROSITE" id="PS50026"/>
    </source>
</evidence>
<dbReference type="GO" id="GO:0005044">
    <property type="term" value="F:scavenger receptor activity"/>
    <property type="evidence" value="ECO:0007669"/>
    <property type="project" value="InterPro"/>
</dbReference>
<feature type="domain" description="EGF-like" evidence="6">
    <location>
        <begin position="230"/>
        <end position="265"/>
    </location>
</feature>
<evidence type="ECO:0000256" key="4">
    <source>
        <dbReference type="ARBA" id="ARBA00023157"/>
    </source>
</evidence>
<keyword evidence="1 5" id="KW-0245">EGF-like domain</keyword>
<evidence type="ECO:0000313" key="7">
    <source>
        <dbReference type="Ensembl" id="ENSNNAP00000021381.1"/>
    </source>
</evidence>
<dbReference type="FunFam" id="2.170.300.10:FF:000041">
    <property type="entry name" value="Tyrosine protein kinase receptor tie-1, putative"/>
    <property type="match status" value="1"/>
</dbReference>
<keyword evidence="3" id="KW-0677">Repeat</keyword>
<proteinExistence type="predicted"/>
<dbReference type="AlphaFoldDB" id="A0A8C6Y139"/>
<name>A0A8C6Y139_NAJNA</name>
<dbReference type="InterPro" id="IPR042635">
    <property type="entry name" value="MEGF10/SREC1/2-like"/>
</dbReference>
<reference evidence="7" key="1">
    <citation type="submission" date="2025-08" db="UniProtKB">
        <authorList>
            <consortium name="Ensembl"/>
        </authorList>
    </citation>
    <scope>IDENTIFICATION</scope>
</reference>
<evidence type="ECO:0000256" key="3">
    <source>
        <dbReference type="ARBA" id="ARBA00022737"/>
    </source>
</evidence>
<evidence type="ECO:0000256" key="5">
    <source>
        <dbReference type="PROSITE-ProRule" id="PRU00076"/>
    </source>
</evidence>
<accession>A0A8C6Y139</accession>
<dbReference type="InterPro" id="IPR000742">
    <property type="entry name" value="EGF"/>
</dbReference>
<evidence type="ECO:0000313" key="8">
    <source>
        <dbReference type="Proteomes" id="UP000694559"/>
    </source>
</evidence>
<dbReference type="PRINTS" id="PR00011">
    <property type="entry name" value="EGFLAMININ"/>
</dbReference>
<keyword evidence="8" id="KW-1185">Reference proteome</keyword>
<evidence type="ECO:0000256" key="2">
    <source>
        <dbReference type="ARBA" id="ARBA00022729"/>
    </source>
</evidence>
<keyword evidence="2" id="KW-0732">Signal</keyword>
<protein>
    <recommendedName>
        <fullName evidence="6">EGF-like domain-containing protein</fullName>
    </recommendedName>
</protein>
<dbReference type="Gene3D" id="2.170.300.10">
    <property type="entry name" value="Tie2 ligand-binding domain superfamily"/>
    <property type="match status" value="3"/>
</dbReference>
<dbReference type="Proteomes" id="UP000694559">
    <property type="component" value="Unplaced"/>
</dbReference>
<dbReference type="PROSITE" id="PS50026">
    <property type="entry name" value="EGF_3"/>
    <property type="match status" value="2"/>
</dbReference>
<dbReference type="PROSITE" id="PS00022">
    <property type="entry name" value="EGF_1"/>
    <property type="match status" value="3"/>
</dbReference>
<organism evidence="7 8">
    <name type="scientific">Naja naja</name>
    <name type="common">Indian cobra</name>
    <dbReference type="NCBI Taxonomy" id="35670"/>
    <lineage>
        <taxon>Eukaryota</taxon>
        <taxon>Metazoa</taxon>
        <taxon>Chordata</taxon>
        <taxon>Craniata</taxon>
        <taxon>Vertebrata</taxon>
        <taxon>Euteleostomi</taxon>
        <taxon>Lepidosauria</taxon>
        <taxon>Squamata</taxon>
        <taxon>Bifurcata</taxon>
        <taxon>Unidentata</taxon>
        <taxon>Episquamata</taxon>
        <taxon>Toxicofera</taxon>
        <taxon>Serpentes</taxon>
        <taxon>Colubroidea</taxon>
        <taxon>Elapidae</taxon>
        <taxon>Elapinae</taxon>
        <taxon>Naja</taxon>
    </lineage>
</organism>
<sequence>ECACKAGWAGLYCNETCPHGSHGLRCQDPCLCLNGGTCDGETGCCSCPPGYTVSTCWSFTRRLNYSNCLSLSCEPLPLCLFSSPPGWQGVDCSAPCSAGTWGAGCNQTCLCANGATCEPIDGGCTCVAGWQGSQCTQPSCQSGRYGKKCSVPCKCANHSICHPVDGSCDCLPGWTGSDCARRESDGHQDWAIRASCGGVPTLPLNAIFWVGAIHGGNASNIFAGCTSGFFGNNCTSQCQCQHGALCDPGTGSCSCPSGYTGAHFERGGATRVCQLLCPG</sequence>